<keyword evidence="2" id="KW-0349">Heme</keyword>
<dbReference type="SUPFAM" id="SSF46458">
    <property type="entry name" value="Globin-like"/>
    <property type="match status" value="1"/>
</dbReference>
<dbReference type="InterPro" id="IPR012292">
    <property type="entry name" value="Globin/Proto"/>
</dbReference>
<keyword evidence="3" id="KW-0479">Metal-binding</keyword>
<gene>
    <name evidence="5" type="ORF">FRF71_07140</name>
</gene>
<dbReference type="CDD" id="cd08916">
    <property type="entry name" value="TrHb3_P"/>
    <property type="match status" value="1"/>
</dbReference>
<dbReference type="GO" id="GO:0019825">
    <property type="term" value="F:oxygen binding"/>
    <property type="evidence" value="ECO:0007669"/>
    <property type="project" value="InterPro"/>
</dbReference>
<name>A0A5B8S371_9SPHN</name>
<evidence type="ECO:0000256" key="3">
    <source>
        <dbReference type="ARBA" id="ARBA00022723"/>
    </source>
</evidence>
<keyword evidence="4" id="KW-0408">Iron</keyword>
<dbReference type="InterPro" id="IPR009050">
    <property type="entry name" value="Globin-like_sf"/>
</dbReference>
<dbReference type="Gene3D" id="1.10.490.10">
    <property type="entry name" value="Globins"/>
    <property type="match status" value="1"/>
</dbReference>
<dbReference type="OrthoDB" id="25954at2"/>
<evidence type="ECO:0000256" key="2">
    <source>
        <dbReference type="ARBA" id="ARBA00022617"/>
    </source>
</evidence>
<dbReference type="GO" id="GO:0020037">
    <property type="term" value="F:heme binding"/>
    <property type="evidence" value="ECO:0007669"/>
    <property type="project" value="InterPro"/>
</dbReference>
<sequence length="155" mass="17002">MSDPHPIAAAARAAKRAAAATVSIDARFIDRLVEEFYAKVRTDPVLAPIFAAKIDDWGPHLARMKQFWGVILLGEGQFNGSPMTLHAAIPGIGEFHFRRWLALFEATLRELEGDPGATTLVGKRARSIADSLLTGIRIHRDGRRDLHAMKGLSHA</sequence>
<dbReference type="Pfam" id="PF01152">
    <property type="entry name" value="Bac_globin"/>
    <property type="match status" value="1"/>
</dbReference>
<evidence type="ECO:0000313" key="5">
    <source>
        <dbReference type="EMBL" id="QEA15929.1"/>
    </source>
</evidence>
<dbReference type="RefSeq" id="WP_147089961.1">
    <property type="nucleotide sequence ID" value="NZ_BAABJD010000001.1"/>
</dbReference>
<evidence type="ECO:0000256" key="1">
    <source>
        <dbReference type="ARBA" id="ARBA00022448"/>
    </source>
</evidence>
<dbReference type="InterPro" id="IPR001486">
    <property type="entry name" value="Hemoglobin_trunc"/>
</dbReference>
<dbReference type="AlphaFoldDB" id="A0A5B8S371"/>
<accession>A0A5B8S371</accession>
<dbReference type="GO" id="GO:0046872">
    <property type="term" value="F:metal ion binding"/>
    <property type="evidence" value="ECO:0007669"/>
    <property type="project" value="UniProtKB-KW"/>
</dbReference>
<dbReference type="KEGG" id="ngf:FRF71_07140"/>
<protein>
    <submittedName>
        <fullName evidence="5">Group III truncated hemoglobin</fullName>
    </submittedName>
</protein>
<keyword evidence="6" id="KW-1185">Reference proteome</keyword>
<dbReference type="Proteomes" id="UP000321172">
    <property type="component" value="Chromosome"/>
</dbReference>
<evidence type="ECO:0000313" key="6">
    <source>
        <dbReference type="Proteomes" id="UP000321172"/>
    </source>
</evidence>
<reference evidence="5 6" key="1">
    <citation type="journal article" date="2013" name="J. Microbiol. Biotechnol.">
        <title>Novosphingobium ginsenosidimutans sp. nov., with the ability to convert ginsenoside.</title>
        <authorList>
            <person name="Kim J.K."/>
            <person name="He D."/>
            <person name="Liu Q.M."/>
            <person name="Park H.Y."/>
            <person name="Jung M.S."/>
            <person name="Yoon M.H."/>
            <person name="Kim S.C."/>
            <person name="Im W.T."/>
        </authorList>
    </citation>
    <scope>NUCLEOTIDE SEQUENCE [LARGE SCALE GENOMIC DNA]</scope>
    <source>
        <strain evidence="5 6">FW-6</strain>
    </source>
</reference>
<evidence type="ECO:0000256" key="4">
    <source>
        <dbReference type="ARBA" id="ARBA00023004"/>
    </source>
</evidence>
<keyword evidence="1" id="KW-0813">Transport</keyword>
<proteinExistence type="predicted"/>
<dbReference type="EMBL" id="CP042345">
    <property type="protein sequence ID" value="QEA15929.1"/>
    <property type="molecule type" value="Genomic_DNA"/>
</dbReference>
<organism evidence="5 6">
    <name type="scientific">Novosphingobium ginsenosidimutans</name>
    <dbReference type="NCBI Taxonomy" id="1176536"/>
    <lineage>
        <taxon>Bacteria</taxon>
        <taxon>Pseudomonadati</taxon>
        <taxon>Pseudomonadota</taxon>
        <taxon>Alphaproteobacteria</taxon>
        <taxon>Sphingomonadales</taxon>
        <taxon>Sphingomonadaceae</taxon>
        <taxon>Novosphingobium</taxon>
    </lineage>
</organism>